<dbReference type="AlphaFoldDB" id="M6H7C2"/>
<dbReference type="Proteomes" id="UP000012089">
    <property type="component" value="Unassembled WGS sequence"/>
</dbReference>
<gene>
    <name evidence="1" type="ORF">LEP1GSC158_4407</name>
</gene>
<sequence>MGRRVIGQNPSSANRERDLNLGTFCWVTFRKQDVELPQLDLSDKVENSVSYFY</sequence>
<accession>M6H7C2</accession>
<name>M6H7C2_LEPIR</name>
<dbReference type="EMBL" id="AFMF02000038">
    <property type="protein sequence ID" value="EMM93203.1"/>
    <property type="molecule type" value="Genomic_DNA"/>
</dbReference>
<protein>
    <submittedName>
        <fullName evidence="1">Uncharacterized protein</fullName>
    </submittedName>
</protein>
<proteinExistence type="predicted"/>
<organism evidence="1 2">
    <name type="scientific">Leptospira interrogans serovar Zanoni str. LT2156</name>
    <dbReference type="NCBI Taxonomy" id="1001601"/>
    <lineage>
        <taxon>Bacteria</taxon>
        <taxon>Pseudomonadati</taxon>
        <taxon>Spirochaetota</taxon>
        <taxon>Spirochaetia</taxon>
        <taxon>Leptospirales</taxon>
        <taxon>Leptospiraceae</taxon>
        <taxon>Leptospira</taxon>
    </lineage>
</organism>
<comment type="caution">
    <text evidence="1">The sequence shown here is derived from an EMBL/GenBank/DDBJ whole genome shotgun (WGS) entry which is preliminary data.</text>
</comment>
<evidence type="ECO:0000313" key="1">
    <source>
        <dbReference type="EMBL" id="EMM93203.1"/>
    </source>
</evidence>
<reference evidence="1 2" key="1">
    <citation type="submission" date="2013-01" db="EMBL/GenBank/DDBJ databases">
        <authorList>
            <person name="Harkins D.M."/>
            <person name="Durkin A.S."/>
            <person name="Brinkac L.M."/>
            <person name="Haft D.H."/>
            <person name="Selengut J.D."/>
            <person name="Sanka R."/>
            <person name="DePew J."/>
            <person name="Purushe J."/>
            <person name="Tulsiani S.M."/>
            <person name="Graham G.C."/>
            <person name="Burns M.-A."/>
            <person name="Dohnt M.F."/>
            <person name="Smythe L.D."/>
            <person name="McKay D.B."/>
            <person name="Craig S.B."/>
            <person name="Vinetz J.M."/>
            <person name="Sutton G.G."/>
            <person name="Nierman W.C."/>
            <person name="Fouts D.E."/>
        </authorList>
    </citation>
    <scope>NUCLEOTIDE SEQUENCE [LARGE SCALE GENOMIC DNA]</scope>
    <source>
        <strain evidence="1 2">LT2156</strain>
    </source>
</reference>
<evidence type="ECO:0000313" key="2">
    <source>
        <dbReference type="Proteomes" id="UP000012089"/>
    </source>
</evidence>